<proteinExistence type="inferred from homology"/>
<evidence type="ECO:0000313" key="17">
    <source>
        <dbReference type="Proteomes" id="UP000464178"/>
    </source>
</evidence>
<keyword evidence="6 13" id="KW-0560">Oxidoreductase</keyword>
<reference evidence="16 17" key="1">
    <citation type="submission" date="2019-05" db="EMBL/GenBank/DDBJ databases">
        <authorList>
            <consortium name="Science for Life Laboratories"/>
        </authorList>
    </citation>
    <scope>NUCLEOTIDE SEQUENCE [LARGE SCALE GENOMIC DNA]</scope>
    <source>
        <strain evidence="16">Soil9</strain>
    </source>
</reference>
<dbReference type="InterPro" id="IPR022664">
    <property type="entry name" value="DapB_N_CS"/>
</dbReference>
<keyword evidence="8 13" id="KW-0457">Lysine biosynthesis</keyword>
<evidence type="ECO:0000256" key="10">
    <source>
        <dbReference type="ARBA" id="ARBA00038983"/>
    </source>
</evidence>
<evidence type="ECO:0000259" key="14">
    <source>
        <dbReference type="Pfam" id="PF01113"/>
    </source>
</evidence>
<dbReference type="SUPFAM" id="SSF51735">
    <property type="entry name" value="NAD(P)-binding Rossmann-fold domains"/>
    <property type="match status" value="1"/>
</dbReference>
<dbReference type="GO" id="GO:0051287">
    <property type="term" value="F:NAD binding"/>
    <property type="evidence" value="ECO:0007669"/>
    <property type="project" value="UniProtKB-UniRule"/>
</dbReference>
<dbReference type="EMBL" id="LR593886">
    <property type="protein sequence ID" value="VTR98359.1"/>
    <property type="molecule type" value="Genomic_DNA"/>
</dbReference>
<evidence type="ECO:0000256" key="13">
    <source>
        <dbReference type="HAMAP-Rule" id="MF_00102"/>
    </source>
</evidence>
<dbReference type="InterPro" id="IPR000846">
    <property type="entry name" value="DapB_N"/>
</dbReference>
<gene>
    <name evidence="13" type="primary">dapB</name>
    <name evidence="16" type="ORF">SOIL9_03010</name>
</gene>
<keyword evidence="2 13" id="KW-0963">Cytoplasm</keyword>
<comment type="subunit">
    <text evidence="13">Homotetramer.</text>
</comment>
<comment type="subcellular location">
    <subcellularLocation>
        <location evidence="13">Cytoplasm</location>
    </subcellularLocation>
</comment>
<dbReference type="Gene3D" id="3.40.50.720">
    <property type="entry name" value="NAD(P)-binding Rossmann-like Domain"/>
    <property type="match status" value="1"/>
</dbReference>
<name>A0A6P2DFE6_9BACT</name>
<dbReference type="GO" id="GO:0008839">
    <property type="term" value="F:4-hydroxy-tetrahydrodipicolinate reductase"/>
    <property type="evidence" value="ECO:0007669"/>
    <property type="project" value="UniProtKB-UniRule"/>
</dbReference>
<feature type="domain" description="Dihydrodipicolinate reductase C-terminal" evidence="15">
    <location>
        <begin position="129"/>
        <end position="261"/>
    </location>
</feature>
<dbReference type="SUPFAM" id="SSF55347">
    <property type="entry name" value="Glyceraldehyde-3-phosphate dehydrogenase-like, C-terminal domain"/>
    <property type="match status" value="1"/>
</dbReference>
<evidence type="ECO:0000256" key="11">
    <source>
        <dbReference type="ARBA" id="ARBA00049080"/>
    </source>
</evidence>
<evidence type="ECO:0000256" key="12">
    <source>
        <dbReference type="ARBA" id="ARBA00049396"/>
    </source>
</evidence>
<dbReference type="PROSITE" id="PS01298">
    <property type="entry name" value="DAPB"/>
    <property type="match status" value="1"/>
</dbReference>
<evidence type="ECO:0000256" key="7">
    <source>
        <dbReference type="ARBA" id="ARBA00023027"/>
    </source>
</evidence>
<dbReference type="CDD" id="cd02274">
    <property type="entry name" value="DHDPR_N"/>
    <property type="match status" value="1"/>
</dbReference>
<comment type="similarity">
    <text evidence="1 13">Belongs to the DapB family.</text>
</comment>
<dbReference type="RefSeq" id="WP_162671569.1">
    <property type="nucleotide sequence ID" value="NZ_LR593886.1"/>
</dbReference>
<protein>
    <recommendedName>
        <fullName evidence="10 13">4-hydroxy-tetrahydrodipicolinate reductase</fullName>
        <shortName evidence="13">HTPA reductase</shortName>
        <ecNumber evidence="10 13">1.17.1.8</ecNumber>
    </recommendedName>
</protein>
<feature type="binding site" evidence="13">
    <location>
        <begin position="98"/>
        <end position="100"/>
    </location>
    <ligand>
        <name>NAD(+)</name>
        <dbReference type="ChEBI" id="CHEBI:57540"/>
    </ligand>
</feature>
<feature type="binding site" evidence="13">
    <location>
        <begin position="166"/>
        <end position="167"/>
    </location>
    <ligand>
        <name>(S)-2,3,4,5-tetrahydrodipicolinate</name>
        <dbReference type="ChEBI" id="CHEBI:16845"/>
    </ligand>
</feature>
<comment type="pathway">
    <text evidence="9 13">Amino-acid biosynthesis; L-lysine biosynthesis via DAP pathway; (S)-tetrahydrodipicolinate from L-aspartate: step 4/4.</text>
</comment>
<dbReference type="UniPathway" id="UPA00034">
    <property type="reaction ID" value="UER00018"/>
</dbReference>
<dbReference type="PIRSF" id="PIRSF000161">
    <property type="entry name" value="DHPR"/>
    <property type="match status" value="1"/>
</dbReference>
<feature type="binding site" evidence="13">
    <location>
        <position position="157"/>
    </location>
    <ligand>
        <name>(S)-2,3,4,5-tetrahydrodipicolinate</name>
        <dbReference type="ChEBI" id="CHEBI:16845"/>
    </ligand>
</feature>
<feature type="active site" description="Proton donor/acceptor" evidence="13">
    <location>
        <position position="156"/>
    </location>
</feature>
<accession>A0A6P2DFE6</accession>
<keyword evidence="17" id="KW-1185">Reference proteome</keyword>
<evidence type="ECO:0000256" key="1">
    <source>
        <dbReference type="ARBA" id="ARBA00006642"/>
    </source>
</evidence>
<keyword evidence="7 13" id="KW-0520">NAD</keyword>
<feature type="active site" description="Proton donor" evidence="13">
    <location>
        <position position="160"/>
    </location>
</feature>
<feature type="binding site" evidence="13">
    <location>
        <begin position="9"/>
        <end position="14"/>
    </location>
    <ligand>
        <name>NAD(+)</name>
        <dbReference type="ChEBI" id="CHEBI:57540"/>
    </ligand>
</feature>
<dbReference type="Gene3D" id="3.30.360.10">
    <property type="entry name" value="Dihydrodipicolinate Reductase, domain 2"/>
    <property type="match status" value="1"/>
</dbReference>
<keyword evidence="3 13" id="KW-0028">Amino-acid biosynthesis</keyword>
<dbReference type="KEGG" id="gms:SOIL9_03010"/>
<dbReference type="GO" id="GO:0019877">
    <property type="term" value="P:diaminopimelate biosynthetic process"/>
    <property type="evidence" value="ECO:0007669"/>
    <property type="project" value="UniProtKB-UniRule"/>
</dbReference>
<dbReference type="GO" id="GO:0016726">
    <property type="term" value="F:oxidoreductase activity, acting on CH or CH2 groups, NAD or NADP as acceptor"/>
    <property type="evidence" value="ECO:0007669"/>
    <property type="project" value="UniProtKB-UniRule"/>
</dbReference>
<comment type="catalytic activity">
    <reaction evidence="11 13">
        <text>(S)-2,3,4,5-tetrahydrodipicolinate + NADP(+) + H2O = (2S,4S)-4-hydroxy-2,3,4,5-tetrahydrodipicolinate + NADPH + H(+)</text>
        <dbReference type="Rhea" id="RHEA:35331"/>
        <dbReference type="ChEBI" id="CHEBI:15377"/>
        <dbReference type="ChEBI" id="CHEBI:15378"/>
        <dbReference type="ChEBI" id="CHEBI:16845"/>
        <dbReference type="ChEBI" id="CHEBI:57783"/>
        <dbReference type="ChEBI" id="CHEBI:58349"/>
        <dbReference type="ChEBI" id="CHEBI:67139"/>
        <dbReference type="EC" id="1.17.1.8"/>
    </reaction>
</comment>
<evidence type="ECO:0000256" key="5">
    <source>
        <dbReference type="ARBA" id="ARBA00022915"/>
    </source>
</evidence>
<evidence type="ECO:0000256" key="9">
    <source>
        <dbReference type="ARBA" id="ARBA00037922"/>
    </source>
</evidence>
<feature type="domain" description="Dihydrodipicolinate reductase N-terminal" evidence="14">
    <location>
        <begin position="3"/>
        <end position="125"/>
    </location>
</feature>
<keyword evidence="4 13" id="KW-0521">NADP</keyword>
<dbReference type="Pfam" id="PF05173">
    <property type="entry name" value="DapB_C"/>
    <property type="match status" value="1"/>
</dbReference>
<dbReference type="InterPro" id="IPR023940">
    <property type="entry name" value="DHDPR_bac"/>
</dbReference>
<evidence type="ECO:0000256" key="3">
    <source>
        <dbReference type="ARBA" id="ARBA00022605"/>
    </source>
</evidence>
<evidence type="ECO:0000259" key="15">
    <source>
        <dbReference type="Pfam" id="PF05173"/>
    </source>
</evidence>
<dbReference type="AlphaFoldDB" id="A0A6P2DFE6"/>
<dbReference type="GO" id="GO:0050661">
    <property type="term" value="F:NADP binding"/>
    <property type="evidence" value="ECO:0007669"/>
    <property type="project" value="UniProtKB-UniRule"/>
</dbReference>
<evidence type="ECO:0000256" key="6">
    <source>
        <dbReference type="ARBA" id="ARBA00023002"/>
    </source>
</evidence>
<dbReference type="GO" id="GO:0005829">
    <property type="term" value="C:cytosol"/>
    <property type="evidence" value="ECO:0007669"/>
    <property type="project" value="TreeGrafter"/>
</dbReference>
<evidence type="ECO:0000256" key="2">
    <source>
        <dbReference type="ARBA" id="ARBA00022490"/>
    </source>
</evidence>
<sequence length="263" mass="28072">MKIHIAINGACGRMGQRLVALAKEDPELQVVAAIDSATNPLQGKDAGEVAGIGSIGVPIRYDIPLGLRVDSLIDFSAPVGTMAVLPVCVDRQIPIVVATTGHTDAQKAEIEAAAHMTGVLFAPNMSLVVNLLFKLVKLTAESLKGKGFDPEIVERHHRFKKDSPSGTAMRFAEIIKDVQGGAFVHGREGIIGERKSEEIGVHAVRGGDNVGEHTIIFTTIGETLELVHKGHNRDSYARGALLAAKYMANRPAGRYTMNDVLGL</sequence>
<dbReference type="NCBIfam" id="TIGR00036">
    <property type="entry name" value="dapB"/>
    <property type="match status" value="1"/>
</dbReference>
<evidence type="ECO:0000256" key="4">
    <source>
        <dbReference type="ARBA" id="ARBA00022857"/>
    </source>
</evidence>
<evidence type="ECO:0000313" key="16">
    <source>
        <dbReference type="EMBL" id="VTR98359.1"/>
    </source>
</evidence>
<dbReference type="InterPro" id="IPR036291">
    <property type="entry name" value="NAD(P)-bd_dom_sf"/>
</dbReference>
<dbReference type="Proteomes" id="UP000464178">
    <property type="component" value="Chromosome"/>
</dbReference>
<dbReference type="HAMAP" id="MF_00102">
    <property type="entry name" value="DapB"/>
    <property type="match status" value="1"/>
</dbReference>
<dbReference type="PANTHER" id="PTHR20836:SF0">
    <property type="entry name" value="4-HYDROXY-TETRAHYDRODIPICOLINATE REDUCTASE 1, CHLOROPLASTIC-RELATED"/>
    <property type="match status" value="1"/>
</dbReference>
<comment type="catalytic activity">
    <reaction evidence="12 13">
        <text>(S)-2,3,4,5-tetrahydrodipicolinate + NAD(+) + H2O = (2S,4S)-4-hydroxy-2,3,4,5-tetrahydrodipicolinate + NADH + H(+)</text>
        <dbReference type="Rhea" id="RHEA:35323"/>
        <dbReference type="ChEBI" id="CHEBI:15377"/>
        <dbReference type="ChEBI" id="CHEBI:15378"/>
        <dbReference type="ChEBI" id="CHEBI:16845"/>
        <dbReference type="ChEBI" id="CHEBI:57540"/>
        <dbReference type="ChEBI" id="CHEBI:57945"/>
        <dbReference type="ChEBI" id="CHEBI:67139"/>
        <dbReference type="EC" id="1.17.1.8"/>
    </reaction>
</comment>
<organism evidence="16 17">
    <name type="scientific">Gemmata massiliana</name>
    <dbReference type="NCBI Taxonomy" id="1210884"/>
    <lineage>
        <taxon>Bacteria</taxon>
        <taxon>Pseudomonadati</taxon>
        <taxon>Planctomycetota</taxon>
        <taxon>Planctomycetia</taxon>
        <taxon>Gemmatales</taxon>
        <taxon>Gemmataceae</taxon>
        <taxon>Gemmata</taxon>
    </lineage>
</organism>
<evidence type="ECO:0000256" key="8">
    <source>
        <dbReference type="ARBA" id="ARBA00023154"/>
    </source>
</evidence>
<comment type="caution">
    <text evidence="13">Lacks conserved residue(s) required for the propagation of feature annotation.</text>
</comment>
<dbReference type="Pfam" id="PF01113">
    <property type="entry name" value="DapB_N"/>
    <property type="match status" value="1"/>
</dbReference>
<comment type="caution">
    <text evidence="13">Was originally thought to be a dihydrodipicolinate reductase (DHDPR), catalyzing the conversion of dihydrodipicolinate to tetrahydrodipicolinate. However, it was shown in E.coli that the substrate of the enzymatic reaction is not dihydrodipicolinate (DHDP) but in fact (2S,4S)-4-hydroxy-2,3,4,5-tetrahydrodipicolinic acid (HTPA), the product released by the DapA-catalyzed reaction.</text>
</comment>
<comment type="function">
    <text evidence="13">Catalyzes the conversion of 4-hydroxy-tetrahydrodipicolinate (HTPA) to tetrahydrodipicolinate.</text>
</comment>
<dbReference type="EC" id="1.17.1.8" evidence="10 13"/>
<dbReference type="GO" id="GO:0009089">
    <property type="term" value="P:lysine biosynthetic process via diaminopimelate"/>
    <property type="evidence" value="ECO:0007669"/>
    <property type="project" value="UniProtKB-UniRule"/>
</dbReference>
<dbReference type="PANTHER" id="PTHR20836">
    <property type="entry name" value="DIHYDRODIPICOLINATE REDUCTASE"/>
    <property type="match status" value="1"/>
</dbReference>
<keyword evidence="5 13" id="KW-0220">Diaminopimelate biosynthesis</keyword>
<dbReference type="InterPro" id="IPR022663">
    <property type="entry name" value="DapB_C"/>
</dbReference>
<feature type="binding site" evidence="13">
    <location>
        <begin position="122"/>
        <end position="125"/>
    </location>
    <ligand>
        <name>NAD(+)</name>
        <dbReference type="ChEBI" id="CHEBI:57540"/>
    </ligand>
</feature>